<dbReference type="PANTHER" id="PTHR13817:SF166">
    <property type="entry name" value="NEURONAL IGCAM-RELATED"/>
    <property type="match status" value="1"/>
</dbReference>
<feature type="domain" description="Fibronectin type-III" evidence="2">
    <location>
        <begin position="4"/>
        <end position="103"/>
    </location>
</feature>
<keyword evidence="1" id="KW-0677">Repeat</keyword>
<dbReference type="AlphaFoldDB" id="A0A3S5BWP7"/>
<name>A0A3S5BWP7_9PLAT</name>
<dbReference type="SUPFAM" id="SSF49265">
    <property type="entry name" value="Fibronectin type III"/>
    <property type="match status" value="1"/>
</dbReference>
<protein>
    <recommendedName>
        <fullName evidence="2">Fibronectin type-III domain-containing protein</fullName>
    </recommendedName>
</protein>
<dbReference type="Proteomes" id="UP000784294">
    <property type="component" value="Unassembled WGS sequence"/>
</dbReference>
<dbReference type="Pfam" id="PF00041">
    <property type="entry name" value="fn3"/>
    <property type="match status" value="1"/>
</dbReference>
<proteinExistence type="predicted"/>
<dbReference type="OrthoDB" id="3245100at2759"/>
<feature type="non-terminal residue" evidence="3">
    <location>
        <position position="1"/>
    </location>
</feature>
<evidence type="ECO:0000256" key="1">
    <source>
        <dbReference type="ARBA" id="ARBA00022737"/>
    </source>
</evidence>
<dbReference type="PANTHER" id="PTHR13817">
    <property type="entry name" value="TITIN"/>
    <property type="match status" value="1"/>
</dbReference>
<dbReference type="InterPro" id="IPR013783">
    <property type="entry name" value="Ig-like_fold"/>
</dbReference>
<dbReference type="InterPro" id="IPR050964">
    <property type="entry name" value="Striated_Muscle_Regulatory"/>
</dbReference>
<reference evidence="3" key="1">
    <citation type="submission" date="2018-11" db="EMBL/GenBank/DDBJ databases">
        <authorList>
            <consortium name="Pathogen Informatics"/>
        </authorList>
    </citation>
    <scope>NUCLEOTIDE SEQUENCE</scope>
</reference>
<dbReference type="Gene3D" id="2.60.40.10">
    <property type="entry name" value="Immunoglobulins"/>
    <property type="match status" value="1"/>
</dbReference>
<dbReference type="SMART" id="SM00060">
    <property type="entry name" value="FN3"/>
    <property type="match status" value="1"/>
</dbReference>
<dbReference type="InterPro" id="IPR003961">
    <property type="entry name" value="FN3_dom"/>
</dbReference>
<evidence type="ECO:0000313" key="4">
    <source>
        <dbReference type="Proteomes" id="UP000784294"/>
    </source>
</evidence>
<dbReference type="PROSITE" id="PS50853">
    <property type="entry name" value="FN3"/>
    <property type="match status" value="1"/>
</dbReference>
<dbReference type="CDD" id="cd00063">
    <property type="entry name" value="FN3"/>
    <property type="match status" value="1"/>
</dbReference>
<evidence type="ECO:0000313" key="3">
    <source>
        <dbReference type="EMBL" id="VEL43597.1"/>
    </source>
</evidence>
<gene>
    <name evidence="3" type="ORF">PXEA_LOCUS37037</name>
</gene>
<organism evidence="3 4">
    <name type="scientific">Protopolystoma xenopodis</name>
    <dbReference type="NCBI Taxonomy" id="117903"/>
    <lineage>
        <taxon>Eukaryota</taxon>
        <taxon>Metazoa</taxon>
        <taxon>Spiralia</taxon>
        <taxon>Lophotrochozoa</taxon>
        <taxon>Platyhelminthes</taxon>
        <taxon>Monogenea</taxon>
        <taxon>Polyopisthocotylea</taxon>
        <taxon>Polystomatidea</taxon>
        <taxon>Polystomatidae</taxon>
        <taxon>Protopolystoma</taxon>
    </lineage>
</organism>
<dbReference type="EMBL" id="CAAALY010283130">
    <property type="protein sequence ID" value="VEL43597.1"/>
    <property type="molecule type" value="Genomic_DNA"/>
</dbReference>
<accession>A0A3S5BWP7</accession>
<keyword evidence="4" id="KW-1185">Reference proteome</keyword>
<comment type="caution">
    <text evidence="3">The sequence shown here is derived from an EMBL/GenBank/DDBJ whole genome shotgun (WGS) entry which is preliminary data.</text>
</comment>
<sequence length="127" mass="13774">EPGQPGQPTVEIITDGCVFLRWARPLLDGSGGPLSGYQIEICELGSTKWNRASQQLLFEANEARLDGLGAGKDLQFRVIAINKAGQSPPSEPSKPVRLGTLSDLQMIDSLFVFLELSCHGKCQYLGE</sequence>
<evidence type="ECO:0000259" key="2">
    <source>
        <dbReference type="PROSITE" id="PS50853"/>
    </source>
</evidence>
<dbReference type="InterPro" id="IPR036116">
    <property type="entry name" value="FN3_sf"/>
</dbReference>